<keyword evidence="3" id="KW-1185">Reference proteome</keyword>
<organism evidence="2 3">
    <name type="scientific">Sporosarcina koreensis</name>
    <dbReference type="NCBI Taxonomy" id="334735"/>
    <lineage>
        <taxon>Bacteria</taxon>
        <taxon>Bacillati</taxon>
        <taxon>Bacillota</taxon>
        <taxon>Bacilli</taxon>
        <taxon>Bacillales</taxon>
        <taxon>Caryophanaceae</taxon>
        <taxon>Sporosarcina</taxon>
    </lineage>
</organism>
<dbReference type="InterPro" id="IPR004360">
    <property type="entry name" value="Glyas_Fos-R_dOase_dom"/>
</dbReference>
<reference evidence="3" key="1">
    <citation type="journal article" date="2019" name="Int. J. Syst. Evol. Microbiol.">
        <title>The Global Catalogue of Microorganisms (GCM) 10K type strain sequencing project: providing services to taxonomists for standard genome sequencing and annotation.</title>
        <authorList>
            <consortium name="The Broad Institute Genomics Platform"/>
            <consortium name="The Broad Institute Genome Sequencing Center for Infectious Disease"/>
            <person name="Wu L."/>
            <person name="Ma J."/>
        </authorList>
    </citation>
    <scope>NUCLEOTIDE SEQUENCE [LARGE SCALE GENOMIC DNA]</scope>
    <source>
        <strain evidence="3">KACC 11299</strain>
    </source>
</reference>
<protein>
    <submittedName>
        <fullName evidence="2">VOC family protein</fullName>
    </submittedName>
</protein>
<dbReference type="PROSITE" id="PS51819">
    <property type="entry name" value="VOC"/>
    <property type="match status" value="1"/>
</dbReference>
<comment type="caution">
    <text evidence="2">The sequence shown here is derived from an EMBL/GenBank/DDBJ whole genome shotgun (WGS) entry which is preliminary data.</text>
</comment>
<evidence type="ECO:0000259" key="1">
    <source>
        <dbReference type="PROSITE" id="PS51819"/>
    </source>
</evidence>
<evidence type="ECO:0000313" key="3">
    <source>
        <dbReference type="Proteomes" id="UP001596071"/>
    </source>
</evidence>
<dbReference type="Proteomes" id="UP001596071">
    <property type="component" value="Unassembled WGS sequence"/>
</dbReference>
<dbReference type="EMBL" id="JBHSNP010000002">
    <property type="protein sequence ID" value="MFC5602054.1"/>
    <property type="molecule type" value="Genomic_DNA"/>
</dbReference>
<sequence>MLFEKIDTVFIPVRNLDSALHFYVDVLGGTPGWKDDNGVYQAVTFGDTSVTLCTNQHEHEQQTNRSLFSLYTASIVEAQAYLTSHGTDVSNIMEDGAKYLIAQDPDGNRIEVCSY</sequence>
<dbReference type="RefSeq" id="WP_381441748.1">
    <property type="nucleotide sequence ID" value="NZ_JBHSNP010000002.1"/>
</dbReference>
<name>A0ABW0TSS7_9BACL</name>
<dbReference type="Pfam" id="PF00903">
    <property type="entry name" value="Glyoxalase"/>
    <property type="match status" value="1"/>
</dbReference>
<dbReference type="Gene3D" id="3.10.180.10">
    <property type="entry name" value="2,3-Dihydroxybiphenyl 1,2-Dioxygenase, domain 1"/>
    <property type="match status" value="1"/>
</dbReference>
<proteinExistence type="predicted"/>
<dbReference type="SUPFAM" id="SSF54593">
    <property type="entry name" value="Glyoxalase/Bleomycin resistance protein/Dihydroxybiphenyl dioxygenase"/>
    <property type="match status" value="1"/>
</dbReference>
<dbReference type="InterPro" id="IPR037523">
    <property type="entry name" value="VOC_core"/>
</dbReference>
<feature type="domain" description="VOC" evidence="1">
    <location>
        <begin position="5"/>
        <end position="115"/>
    </location>
</feature>
<accession>A0ABW0TSS7</accession>
<gene>
    <name evidence="2" type="ORF">ACFPTP_02085</name>
</gene>
<evidence type="ECO:0000313" key="2">
    <source>
        <dbReference type="EMBL" id="MFC5602054.1"/>
    </source>
</evidence>
<dbReference type="InterPro" id="IPR029068">
    <property type="entry name" value="Glyas_Bleomycin-R_OHBP_Dase"/>
</dbReference>